<dbReference type="Gene3D" id="3.30.70.20">
    <property type="match status" value="1"/>
</dbReference>
<proteinExistence type="predicted"/>
<dbReference type="RefSeq" id="WP_004765919.1">
    <property type="nucleotide sequence ID" value="NZ_AHMY02000050.1"/>
</dbReference>
<reference evidence="2 3" key="1">
    <citation type="submission" date="2012-10" db="EMBL/GenBank/DDBJ databases">
        <authorList>
            <person name="Harkins D.M."/>
            <person name="Durkin A.S."/>
            <person name="Brinkac L.M."/>
            <person name="Selengut J.D."/>
            <person name="Sanka R."/>
            <person name="DePew J."/>
            <person name="Purushe J."/>
            <person name="Peacock S.J."/>
            <person name="Thaipadungpanit J."/>
            <person name="Wuthiekanun V.W."/>
            <person name="Day N.P."/>
            <person name="Vinetz J.M."/>
            <person name="Sutton G.G."/>
            <person name="Nelson W.C."/>
            <person name="Fouts D.E."/>
        </authorList>
    </citation>
    <scope>NUCLEOTIDE SEQUENCE [LARGE SCALE GENOMIC DNA]</scope>
    <source>
        <strain evidence="2 3">H1</strain>
    </source>
</reference>
<dbReference type="Proteomes" id="UP000006253">
    <property type="component" value="Unassembled WGS sequence"/>
</dbReference>
<dbReference type="Pfam" id="PF13370">
    <property type="entry name" value="Fer4_13"/>
    <property type="match status" value="1"/>
</dbReference>
<evidence type="ECO:0000313" key="2">
    <source>
        <dbReference type="EMBL" id="EKO15095.1"/>
    </source>
</evidence>
<dbReference type="PANTHER" id="PTHR42773:SF1">
    <property type="entry name" value="METALLO-BETA-LACTAMASE FAMILY PROTEIN"/>
    <property type="match status" value="1"/>
</dbReference>
<accession>A0A0E2B2U2</accession>
<comment type="caution">
    <text evidence="2">The sequence shown here is derived from an EMBL/GenBank/DDBJ whole genome shotgun (WGS) entry which is preliminary data.</text>
</comment>
<protein>
    <submittedName>
        <fullName evidence="2">4Fe-4S single cluster domain protein</fullName>
    </submittedName>
</protein>
<dbReference type="EMBL" id="AHMY02000050">
    <property type="protein sequence ID" value="EKO15095.1"/>
    <property type="molecule type" value="Genomic_DNA"/>
</dbReference>
<dbReference type="SUPFAM" id="SSF56281">
    <property type="entry name" value="Metallo-hydrolase/oxidoreductase"/>
    <property type="match status" value="1"/>
</dbReference>
<feature type="domain" description="Metallo-beta-lactamase" evidence="1">
    <location>
        <begin position="105"/>
        <end position="263"/>
    </location>
</feature>
<dbReference type="Pfam" id="PF00753">
    <property type="entry name" value="Lactamase_B"/>
    <property type="match status" value="1"/>
</dbReference>
<organism evidence="2 3">
    <name type="scientific">Leptospira kirschneri str. H1</name>
    <dbReference type="NCBI Taxonomy" id="1049966"/>
    <lineage>
        <taxon>Bacteria</taxon>
        <taxon>Pseudomonadati</taxon>
        <taxon>Spirochaetota</taxon>
        <taxon>Spirochaetia</taxon>
        <taxon>Leptospirales</taxon>
        <taxon>Leptospiraceae</taxon>
        <taxon>Leptospira</taxon>
    </lineage>
</organism>
<evidence type="ECO:0000313" key="3">
    <source>
        <dbReference type="Proteomes" id="UP000006253"/>
    </source>
</evidence>
<dbReference type="InterPro" id="IPR036866">
    <property type="entry name" value="RibonucZ/Hydroxyglut_hydro"/>
</dbReference>
<dbReference type="CDD" id="cd07727">
    <property type="entry name" value="YmaE-like_MBL-fold"/>
    <property type="match status" value="1"/>
</dbReference>
<dbReference type="SMART" id="SM00849">
    <property type="entry name" value="Lactamase_B"/>
    <property type="match status" value="1"/>
</dbReference>
<evidence type="ECO:0000259" key="1">
    <source>
        <dbReference type="SMART" id="SM00849"/>
    </source>
</evidence>
<sequence>MANQLKKRPENQEGNFYVDSTCIDCETCRIIAPKTFAEKNGGSYIWKQPEIESDKMAALRALIACPTTSIGTINRTDLKEAKETFPSKIEENVYYCGYHSKDSFGAFSYLILRENGNILVDSPRFVSSLADKIESLGGIRYHFLTHQDDVADHQKFKEKFGCNRIIHENDLRSVPSAEIVLKGENVFELDNEVKMIPVPGHTQGHSVLLYKDRFLFTGDHLAYDPLKDRLIAFKNVCWYSWQEQINSMKKLKNYSFEWVLPGHGYPVNKEQKIMLDLLKNCISWMETR</sequence>
<dbReference type="AlphaFoldDB" id="A0A0E2B2U2"/>
<dbReference type="InterPro" id="IPR001279">
    <property type="entry name" value="Metallo-B-lactamas"/>
</dbReference>
<dbReference type="PANTHER" id="PTHR42773">
    <property type="entry name" value="METALLO-BETA-LACTAMASE-RELATED"/>
    <property type="match status" value="1"/>
</dbReference>
<name>A0A0E2B2U2_9LEPT</name>
<gene>
    <name evidence="2" type="ORF">LEP1GSC081_4418</name>
</gene>
<dbReference type="Gene3D" id="3.60.15.10">
    <property type="entry name" value="Ribonuclease Z/Hydroxyacylglutathione hydrolase-like"/>
    <property type="match status" value="1"/>
</dbReference>
<dbReference type="SUPFAM" id="SSF54862">
    <property type="entry name" value="4Fe-4S ferredoxins"/>
    <property type="match status" value="1"/>
</dbReference>